<dbReference type="PATRIC" id="fig|706587.4.peg.3766"/>
<dbReference type="PANTHER" id="PTHR23077">
    <property type="entry name" value="AAA-FAMILY ATPASE"/>
    <property type="match status" value="1"/>
</dbReference>
<dbReference type="Gene3D" id="3.40.50.300">
    <property type="entry name" value="P-loop containing nucleotide triphosphate hydrolases"/>
    <property type="match status" value="1"/>
</dbReference>
<dbReference type="InterPro" id="IPR025111">
    <property type="entry name" value="DUF4032"/>
</dbReference>
<proteinExistence type="predicted"/>
<dbReference type="Pfam" id="PF00004">
    <property type="entry name" value="AAA"/>
    <property type="match status" value="1"/>
</dbReference>
<dbReference type="eggNOG" id="COG0464">
    <property type="taxonomic scope" value="Bacteria"/>
</dbReference>
<dbReference type="SMART" id="SM00382">
    <property type="entry name" value="AAA"/>
    <property type="match status" value="1"/>
</dbReference>
<reference evidence="3" key="1">
    <citation type="submission" date="2012-06" db="EMBL/GenBank/DDBJ databases">
        <title>Complete sequence of chromosome of Desulfomonile tiedjei DSM 6799.</title>
        <authorList>
            <person name="Lucas S."/>
            <person name="Copeland A."/>
            <person name="Lapidus A."/>
            <person name="Glavina del Rio T."/>
            <person name="Dalin E."/>
            <person name="Tice H."/>
            <person name="Bruce D."/>
            <person name="Goodwin L."/>
            <person name="Pitluck S."/>
            <person name="Peters L."/>
            <person name="Ovchinnikova G."/>
            <person name="Zeytun A."/>
            <person name="Lu M."/>
            <person name="Kyrpides N."/>
            <person name="Mavromatis K."/>
            <person name="Ivanova N."/>
            <person name="Brettin T."/>
            <person name="Detter J.C."/>
            <person name="Han C."/>
            <person name="Larimer F."/>
            <person name="Land M."/>
            <person name="Hauser L."/>
            <person name="Markowitz V."/>
            <person name="Cheng J.-F."/>
            <person name="Hugenholtz P."/>
            <person name="Woyke T."/>
            <person name="Wu D."/>
            <person name="Spring S."/>
            <person name="Schroeder M."/>
            <person name="Brambilla E."/>
            <person name="Klenk H.-P."/>
            <person name="Eisen J.A."/>
        </authorList>
    </citation>
    <scope>NUCLEOTIDE SEQUENCE [LARGE SCALE GENOMIC DNA]</scope>
    <source>
        <strain evidence="3">ATCC 49306 / DSM 6799 / DCB-1</strain>
    </source>
</reference>
<dbReference type="OrthoDB" id="9809379at2"/>
<name>I4C8S0_DESTA</name>
<dbReference type="RefSeq" id="WP_014811095.1">
    <property type="nucleotide sequence ID" value="NC_018025.1"/>
</dbReference>
<evidence type="ECO:0000313" key="3">
    <source>
        <dbReference type="Proteomes" id="UP000006055"/>
    </source>
</evidence>
<dbReference type="InterPro" id="IPR003959">
    <property type="entry name" value="ATPase_AAA_core"/>
</dbReference>
<organism evidence="2 3">
    <name type="scientific">Desulfomonile tiedjei (strain ATCC 49306 / DSM 6799 / DCB-1)</name>
    <dbReference type="NCBI Taxonomy" id="706587"/>
    <lineage>
        <taxon>Bacteria</taxon>
        <taxon>Pseudomonadati</taxon>
        <taxon>Thermodesulfobacteriota</taxon>
        <taxon>Desulfomonilia</taxon>
        <taxon>Desulfomonilales</taxon>
        <taxon>Desulfomonilaceae</taxon>
        <taxon>Desulfomonile</taxon>
    </lineage>
</organism>
<accession>I4C8S0</accession>
<protein>
    <submittedName>
        <fullName evidence="2">AAA+ family ATPase</fullName>
    </submittedName>
</protein>
<evidence type="ECO:0000259" key="1">
    <source>
        <dbReference type="SMART" id="SM00382"/>
    </source>
</evidence>
<dbReference type="InterPro" id="IPR027417">
    <property type="entry name" value="P-loop_NTPase"/>
</dbReference>
<dbReference type="PANTHER" id="PTHR23077:SF199">
    <property type="entry name" value="AAA FAMILY ATPASE"/>
    <property type="match status" value="1"/>
</dbReference>
<dbReference type="Proteomes" id="UP000006055">
    <property type="component" value="Chromosome"/>
</dbReference>
<dbReference type="EMBL" id="CP003360">
    <property type="protein sequence ID" value="AFM25961.1"/>
    <property type="molecule type" value="Genomic_DNA"/>
</dbReference>
<dbReference type="GO" id="GO:0016887">
    <property type="term" value="F:ATP hydrolysis activity"/>
    <property type="evidence" value="ECO:0007669"/>
    <property type="project" value="InterPro"/>
</dbReference>
<dbReference type="HOGENOM" id="CLU_769303_0_0_7"/>
<dbReference type="InterPro" id="IPR050168">
    <property type="entry name" value="AAA_ATPase_domain"/>
</dbReference>
<dbReference type="SUPFAM" id="SSF52540">
    <property type="entry name" value="P-loop containing nucleoside triphosphate hydrolases"/>
    <property type="match status" value="1"/>
</dbReference>
<evidence type="ECO:0000313" key="2">
    <source>
        <dbReference type="EMBL" id="AFM25961.1"/>
    </source>
</evidence>
<dbReference type="KEGG" id="dti:Desti_3303"/>
<feature type="domain" description="AAA+ ATPase" evidence="1">
    <location>
        <begin position="137"/>
        <end position="273"/>
    </location>
</feature>
<dbReference type="InterPro" id="IPR003593">
    <property type="entry name" value="AAA+_ATPase"/>
</dbReference>
<dbReference type="STRING" id="706587.Desti_3303"/>
<dbReference type="Pfam" id="PF13224">
    <property type="entry name" value="DUF4032"/>
    <property type="match status" value="1"/>
</dbReference>
<dbReference type="Gene3D" id="1.10.8.60">
    <property type="match status" value="1"/>
</dbReference>
<sequence length="368" mass="41900">MELDMNVKNPEHNINVPNPEHCASFIYDCSGRKFEPEIAEEIWGDILRHKWFLSERLGRDVGIKVACLDFIENADTLQTGLENSEQVFLLKEMGAHMVDRSVWDTISDSQPPKQIVNKQIVLPLTEPKLAAKHGVKPPRAIIFFGPPGTGKTHFVRAIAGILQWWFVEISPSVLMADGADLVGSSLKKFMEKARNLEEAVIFIDEFEEIAGSREQASRIDKSITNEFLKQVPLLKRSARKSLLVCATNYIRELDSALLRPGRFDCIIPVGGLDEQGRKTIFMHYLSKTNRGDVDIDAIVSMIPFFTPADIEYLFQKVTQFAFEKEYQVGKDYKICTDTFMELLPSVRPTLTDEIIAEFQQDCDEYTRF</sequence>
<dbReference type="AlphaFoldDB" id="I4C8S0"/>
<dbReference type="GO" id="GO:0005524">
    <property type="term" value="F:ATP binding"/>
    <property type="evidence" value="ECO:0007669"/>
    <property type="project" value="InterPro"/>
</dbReference>
<gene>
    <name evidence="2" type="ordered locus">Desti_3303</name>
</gene>
<keyword evidence="3" id="KW-1185">Reference proteome</keyword>